<name>A0A7W6G9D7_9SPHN</name>
<comment type="caution">
    <text evidence="1">The sequence shown here is derived from an EMBL/GenBank/DDBJ whole genome shotgun (WGS) entry which is preliminary data.</text>
</comment>
<protein>
    <submittedName>
        <fullName evidence="1">Uncharacterized protein</fullName>
    </submittedName>
</protein>
<dbReference type="AlphaFoldDB" id="A0A7W6G9D7"/>
<gene>
    <name evidence="1" type="ORF">GGR38_003919</name>
</gene>
<dbReference type="RefSeq" id="WP_183627816.1">
    <property type="nucleotide sequence ID" value="NZ_JACIDX010000017.1"/>
</dbReference>
<proteinExistence type="predicted"/>
<accession>A0A7W6G9D7</accession>
<keyword evidence="2" id="KW-1185">Reference proteome</keyword>
<evidence type="ECO:0000313" key="2">
    <source>
        <dbReference type="Proteomes" id="UP000548867"/>
    </source>
</evidence>
<organism evidence="1 2">
    <name type="scientific">Novosphingobium sediminicola</name>
    <dbReference type="NCBI Taxonomy" id="563162"/>
    <lineage>
        <taxon>Bacteria</taxon>
        <taxon>Pseudomonadati</taxon>
        <taxon>Pseudomonadota</taxon>
        <taxon>Alphaproteobacteria</taxon>
        <taxon>Sphingomonadales</taxon>
        <taxon>Sphingomonadaceae</taxon>
        <taxon>Novosphingobium</taxon>
    </lineage>
</organism>
<dbReference type="Proteomes" id="UP000548867">
    <property type="component" value="Unassembled WGS sequence"/>
</dbReference>
<dbReference type="EMBL" id="JACIDX010000017">
    <property type="protein sequence ID" value="MBB3956952.1"/>
    <property type="molecule type" value="Genomic_DNA"/>
</dbReference>
<evidence type="ECO:0000313" key="1">
    <source>
        <dbReference type="EMBL" id="MBB3956952.1"/>
    </source>
</evidence>
<reference evidence="1 2" key="1">
    <citation type="submission" date="2020-08" db="EMBL/GenBank/DDBJ databases">
        <title>Genomic Encyclopedia of Type Strains, Phase IV (KMG-IV): sequencing the most valuable type-strain genomes for metagenomic binning, comparative biology and taxonomic classification.</title>
        <authorList>
            <person name="Goeker M."/>
        </authorList>
    </citation>
    <scope>NUCLEOTIDE SEQUENCE [LARGE SCALE GENOMIC DNA]</scope>
    <source>
        <strain evidence="1 2">DSM 27057</strain>
    </source>
</reference>
<sequence length="48" mass="4998">MIVIGPKGLGRCPGFAAIPVAAFGRQFIHNDFCLLTDVINTPIGADLG</sequence>